<dbReference type="InterPro" id="IPR025857">
    <property type="entry name" value="MacB_PCD"/>
</dbReference>
<feature type="transmembrane region" description="Helical" evidence="7">
    <location>
        <begin position="367"/>
        <end position="387"/>
    </location>
</feature>
<sequence>MLDIKPIFNAIRRSKIGAVLLLLQIALTMAIVSNAAFMINDHVSYLREDTGFPEKEIFSLSVMTFGKDRSLSQQAELDETMIRSLPGVIDASLIQAVPLSGGGSSSSVALKPSPEQSKSISVPYYYMDEHGLNTFGIKLLEGRNFRPEEVIVGNDFTGNGPNTIIVSQALADALFSDGGALGETVYLKNRPLEIIGIVGTMKSPWPNGMRDKTTAIVPFMDVQNYQHILVRTDKTERANIMANIEQKMLDVYDKRVIINVDGLDKTKENYDATDVLMMRMLIVLVVILLLVTALGIFGLTQFNISKRTKQIGTRRALGARKSAIVRYFLVENTMVCIAGLVIGGLAAVVLGDVMMKSYSISSLEPEFIVGTAVFIFVMSLLAVIVPAMRAANISPSIATRSI</sequence>
<dbReference type="Proteomes" id="UP000000683">
    <property type="component" value="Chromosome"/>
</dbReference>
<dbReference type="KEGG" id="alt:ambt_12695"/>
<reference evidence="10 11" key="1">
    <citation type="journal article" date="2011" name="J. Bacteriol.">
        <title>Complete genome sequence of the polycyclic aromatic hydrocarbon-degrading bacterium Alteromonas sp. strain SN2.</title>
        <authorList>
            <person name="Jin H.M."/>
            <person name="Jeong H."/>
            <person name="Moon E.J."/>
            <person name="Math R.K."/>
            <person name="Lee K."/>
            <person name="Kim H.J."/>
            <person name="Jeon C.O."/>
            <person name="Oh T.K."/>
            <person name="Kim J.F."/>
        </authorList>
    </citation>
    <scope>NUCLEOTIDE SEQUENCE [LARGE SCALE GENOMIC DNA]</scope>
    <source>
        <strain evidence="11">JCM 17741 / KACC 18427 / KCTC 11700BP / SN2</strain>
    </source>
</reference>
<feature type="domain" description="ABC3 transporter permease C-terminal" evidence="8">
    <location>
        <begin position="282"/>
        <end position="395"/>
    </location>
</feature>
<evidence type="ECO:0000259" key="9">
    <source>
        <dbReference type="Pfam" id="PF12704"/>
    </source>
</evidence>
<keyword evidence="3 7" id="KW-0812">Transmembrane</keyword>
<evidence type="ECO:0000256" key="7">
    <source>
        <dbReference type="SAM" id="Phobius"/>
    </source>
</evidence>
<evidence type="ECO:0000256" key="6">
    <source>
        <dbReference type="ARBA" id="ARBA00038076"/>
    </source>
</evidence>
<dbReference type="Pfam" id="PF02687">
    <property type="entry name" value="FtsX"/>
    <property type="match status" value="1"/>
</dbReference>
<dbReference type="InterPro" id="IPR050250">
    <property type="entry name" value="Macrolide_Exporter_MacB"/>
</dbReference>
<organism evidence="10 11">
    <name type="scientific">Alteromonas naphthalenivorans</name>
    <dbReference type="NCBI Taxonomy" id="715451"/>
    <lineage>
        <taxon>Bacteria</taxon>
        <taxon>Pseudomonadati</taxon>
        <taxon>Pseudomonadota</taxon>
        <taxon>Gammaproteobacteria</taxon>
        <taxon>Alteromonadales</taxon>
        <taxon>Alteromonadaceae</taxon>
        <taxon>Alteromonas/Salinimonas group</taxon>
        <taxon>Alteromonas</taxon>
    </lineage>
</organism>
<evidence type="ECO:0000256" key="4">
    <source>
        <dbReference type="ARBA" id="ARBA00022989"/>
    </source>
</evidence>
<feature type="domain" description="MacB-like periplasmic core" evidence="9">
    <location>
        <begin position="83"/>
        <end position="245"/>
    </location>
</feature>
<evidence type="ECO:0000256" key="5">
    <source>
        <dbReference type="ARBA" id="ARBA00023136"/>
    </source>
</evidence>
<proteinExistence type="inferred from homology"/>
<dbReference type="AlphaFoldDB" id="F5ZDU7"/>
<dbReference type="PANTHER" id="PTHR30572">
    <property type="entry name" value="MEMBRANE COMPONENT OF TRANSPORTER-RELATED"/>
    <property type="match status" value="1"/>
</dbReference>
<keyword evidence="5 7" id="KW-0472">Membrane</keyword>
<dbReference type="InterPro" id="IPR003838">
    <property type="entry name" value="ABC3_permease_C"/>
</dbReference>
<dbReference type="eggNOG" id="COG0577">
    <property type="taxonomic scope" value="Bacteria"/>
</dbReference>
<comment type="subcellular location">
    <subcellularLocation>
        <location evidence="1">Cell membrane</location>
        <topology evidence="1">Multi-pass membrane protein</topology>
    </subcellularLocation>
</comment>
<evidence type="ECO:0000256" key="3">
    <source>
        <dbReference type="ARBA" id="ARBA00022692"/>
    </source>
</evidence>
<evidence type="ECO:0000313" key="11">
    <source>
        <dbReference type="Proteomes" id="UP000000683"/>
    </source>
</evidence>
<comment type="similarity">
    <text evidence="6">Belongs to the ABC-4 integral membrane protein family.</text>
</comment>
<gene>
    <name evidence="10" type="ordered locus">ambt_12695</name>
</gene>
<name>F5ZDU7_ALTNA</name>
<evidence type="ECO:0000256" key="1">
    <source>
        <dbReference type="ARBA" id="ARBA00004651"/>
    </source>
</evidence>
<dbReference type="Pfam" id="PF12704">
    <property type="entry name" value="MacB_PCD"/>
    <property type="match status" value="1"/>
</dbReference>
<feature type="transmembrane region" description="Helical" evidence="7">
    <location>
        <begin position="276"/>
        <end position="302"/>
    </location>
</feature>
<keyword evidence="11" id="KW-1185">Reference proteome</keyword>
<protein>
    <submittedName>
        <fullName evidence="10">ABC transporter, permease protein</fullName>
    </submittedName>
</protein>
<evidence type="ECO:0000313" key="10">
    <source>
        <dbReference type="EMBL" id="AEF04059.1"/>
    </source>
</evidence>
<accession>F5ZDU7</accession>
<keyword evidence="2" id="KW-1003">Cell membrane</keyword>
<evidence type="ECO:0000259" key="8">
    <source>
        <dbReference type="Pfam" id="PF02687"/>
    </source>
</evidence>
<keyword evidence="4 7" id="KW-1133">Transmembrane helix</keyword>
<dbReference type="RefSeq" id="WP_013784990.1">
    <property type="nucleotide sequence ID" value="NC_015554.1"/>
</dbReference>
<dbReference type="PANTHER" id="PTHR30572:SF4">
    <property type="entry name" value="ABC TRANSPORTER PERMEASE YTRF"/>
    <property type="match status" value="1"/>
</dbReference>
<dbReference type="GO" id="GO:0005886">
    <property type="term" value="C:plasma membrane"/>
    <property type="evidence" value="ECO:0007669"/>
    <property type="project" value="UniProtKB-SubCell"/>
</dbReference>
<dbReference type="EMBL" id="CP002339">
    <property type="protein sequence ID" value="AEF04059.1"/>
    <property type="molecule type" value="Genomic_DNA"/>
</dbReference>
<evidence type="ECO:0000256" key="2">
    <source>
        <dbReference type="ARBA" id="ARBA00022475"/>
    </source>
</evidence>
<dbReference type="GO" id="GO:0022857">
    <property type="term" value="F:transmembrane transporter activity"/>
    <property type="evidence" value="ECO:0007669"/>
    <property type="project" value="TreeGrafter"/>
</dbReference>
<feature type="transmembrane region" description="Helical" evidence="7">
    <location>
        <begin position="323"/>
        <end position="347"/>
    </location>
</feature>
<dbReference type="HOGENOM" id="CLU_056182_0_0_6"/>
<dbReference type="OrthoDB" id="9770036at2"/>